<protein>
    <submittedName>
        <fullName evidence="3">Putative outer membrane protein</fullName>
    </submittedName>
</protein>
<dbReference type="Pfam" id="PF09916">
    <property type="entry name" value="DUF2145"/>
    <property type="match status" value="1"/>
</dbReference>
<proteinExistence type="predicted"/>
<dbReference type="EMBL" id="FTLG01000035">
    <property type="protein sequence ID" value="SIP71944.1"/>
    <property type="molecule type" value="Genomic_DNA"/>
</dbReference>
<dbReference type="InterPro" id="IPR014547">
    <property type="entry name" value="UCP028477"/>
</dbReference>
<reference evidence="3" key="1">
    <citation type="submission" date="2016-12" db="EMBL/GenBank/DDBJ databases">
        <authorList>
            <person name="Song W.-J."/>
            <person name="Kurnit D.M."/>
        </authorList>
    </citation>
    <scope>NUCLEOTIDE SEQUENCE [LARGE SCALE GENOMIC DNA]</scope>
    <source>
        <strain evidence="3">HGB1681</strain>
    </source>
</reference>
<dbReference type="RefSeq" id="WP_086952949.1">
    <property type="nucleotide sequence ID" value="NZ_CAWNQC010000254.1"/>
</dbReference>
<keyword evidence="1" id="KW-0732">Signal</keyword>
<keyword evidence="5" id="KW-1185">Reference proteome</keyword>
<feature type="signal peptide" evidence="1">
    <location>
        <begin position="1"/>
        <end position="20"/>
    </location>
</feature>
<reference evidence="4" key="2">
    <citation type="submission" date="2016-12" db="EMBL/GenBank/DDBJ databases">
        <authorList>
            <person name="Gaudriault S."/>
        </authorList>
    </citation>
    <scope>NUCLEOTIDE SEQUENCE [LARGE SCALE GENOMIC DNA]</scope>
    <source>
        <strain evidence="4">HGB1681 (deposited as PTA-6826 in the American Type Culture Collection)</strain>
    </source>
</reference>
<feature type="chain" id="PRO_5013111294" evidence="1">
    <location>
        <begin position="21"/>
        <end position="271"/>
    </location>
</feature>
<evidence type="ECO:0000256" key="1">
    <source>
        <dbReference type="SAM" id="SignalP"/>
    </source>
</evidence>
<dbReference type="EMBL" id="NIBU01000055">
    <property type="protein sequence ID" value="PHM30376.1"/>
    <property type="molecule type" value="Genomic_DNA"/>
</dbReference>
<evidence type="ECO:0000313" key="4">
    <source>
        <dbReference type="Proteomes" id="UP000196435"/>
    </source>
</evidence>
<name>A0A1N6MT35_9GAMM</name>
<accession>A0A1N6MT35</accession>
<dbReference type="Proteomes" id="UP000224871">
    <property type="component" value="Unassembled WGS sequence"/>
</dbReference>
<evidence type="ECO:0000313" key="2">
    <source>
        <dbReference type="EMBL" id="PHM30376.1"/>
    </source>
</evidence>
<dbReference type="OrthoDB" id="6623995at2"/>
<dbReference type="AlphaFoldDB" id="A0A1N6MT35"/>
<dbReference type="Proteomes" id="UP000196435">
    <property type="component" value="Unassembled WGS sequence"/>
</dbReference>
<reference evidence="2 5" key="3">
    <citation type="journal article" date="2017" name="Nat. Microbiol.">
        <title>Natural product diversity associated with the nematode symbionts Photorhabdus and Xenorhabdus.</title>
        <authorList>
            <person name="Tobias N.J."/>
            <person name="Wolff H."/>
            <person name="Djahanschiri B."/>
            <person name="Grundmann F."/>
            <person name="Kronenwerth M."/>
            <person name="Shi Y.M."/>
            <person name="Simonyi S."/>
            <person name="Grun P."/>
            <person name="Shapiro-Ilan D."/>
            <person name="Pidot S.J."/>
            <person name="Stinear T.P."/>
            <person name="Ebersberger I."/>
            <person name="Bode H.B."/>
        </authorList>
    </citation>
    <scope>NUCLEOTIDE SEQUENCE [LARGE SCALE GENOMIC DNA]</scope>
    <source>
        <strain evidence="2 5">DSM 16336</strain>
    </source>
</reference>
<evidence type="ECO:0000313" key="3">
    <source>
        <dbReference type="EMBL" id="SIP71944.1"/>
    </source>
</evidence>
<sequence>MTLLKPVFLMLLLVASATTGCSSPTECKERPLPTPQEAAQRTSEASKLHNWLSQTDDNVVMLAREGQSMSEYGLTFSHAGYAIRTDDDQWRIYHNLNTCATAESDLWIQGVYEFIDDDLSGHNIATLHFPPELQARIKTVLTDPVLRRMLHSSHYNMVAYPFSLTEQNSNGWILMAFAAANSPSVKSLADGVAWLRSEDYIGSSVQVGYIKRTLLDRFMIHMSTKGQPLSGIITFNSGDSLLGFMSRYSEARMACDHGKFGSSVCIVPLDK</sequence>
<dbReference type="PROSITE" id="PS51257">
    <property type="entry name" value="PROKAR_LIPOPROTEIN"/>
    <property type="match status" value="1"/>
</dbReference>
<gene>
    <name evidence="2" type="ORF">Xinn_03310</name>
    <name evidence="3" type="ORF">XIS1_130022</name>
</gene>
<evidence type="ECO:0000313" key="5">
    <source>
        <dbReference type="Proteomes" id="UP000224871"/>
    </source>
</evidence>
<organism evidence="3 4">
    <name type="scientific">Xenorhabdus innexi</name>
    <dbReference type="NCBI Taxonomy" id="290109"/>
    <lineage>
        <taxon>Bacteria</taxon>
        <taxon>Pseudomonadati</taxon>
        <taxon>Pseudomonadota</taxon>
        <taxon>Gammaproteobacteria</taxon>
        <taxon>Enterobacterales</taxon>
        <taxon>Morganellaceae</taxon>
        <taxon>Xenorhabdus</taxon>
    </lineage>
</organism>